<reference evidence="2 3" key="1">
    <citation type="submission" date="2014-12" db="EMBL/GenBank/DDBJ databases">
        <title>Comparative genome analysis of Bacillus coagulans HM-08, Clostridium butyricum HM-68, Bacillus subtilis HM-66 and Bacillus licheniformis BL-09.</title>
        <authorList>
            <person name="Zhang H."/>
        </authorList>
    </citation>
    <scope>NUCLEOTIDE SEQUENCE [LARGE SCALE GENOMIC DNA]</scope>
    <source>
        <strain evidence="2 3">HM-66</strain>
    </source>
</reference>
<evidence type="ECO:0000313" key="2">
    <source>
        <dbReference type="EMBL" id="KIU04417.1"/>
    </source>
</evidence>
<dbReference type="AlphaFoldDB" id="A0A0D1KDU8"/>
<dbReference type="PATRIC" id="fig|1423.173.peg.4861"/>
<evidence type="ECO:0000313" key="3">
    <source>
        <dbReference type="Proteomes" id="UP000032247"/>
    </source>
</evidence>
<dbReference type="Proteomes" id="UP000032247">
    <property type="component" value="Unassembled WGS sequence"/>
</dbReference>
<name>A0A0D1KDU8_BACIU</name>
<sequence>MMTSYLKKDSLVKDSNNTHNGKRFYFTKMTSKEITKWKV</sequence>
<evidence type="ECO:0000256" key="1">
    <source>
        <dbReference type="SAM" id="MobiDB-lite"/>
    </source>
</evidence>
<protein>
    <submittedName>
        <fullName evidence="2">Uncharacterized protein</fullName>
    </submittedName>
</protein>
<accession>A0A0D1KDU8</accession>
<dbReference type="EMBL" id="JXBC01000014">
    <property type="protein sequence ID" value="KIU04417.1"/>
    <property type="molecule type" value="Genomic_DNA"/>
</dbReference>
<feature type="compositionally biased region" description="Basic and acidic residues" evidence="1">
    <location>
        <begin position="1"/>
        <end position="12"/>
    </location>
</feature>
<proteinExistence type="predicted"/>
<organism evidence="2 3">
    <name type="scientific">Bacillus subtilis</name>
    <dbReference type="NCBI Taxonomy" id="1423"/>
    <lineage>
        <taxon>Bacteria</taxon>
        <taxon>Bacillati</taxon>
        <taxon>Bacillota</taxon>
        <taxon>Bacilli</taxon>
        <taxon>Bacillales</taxon>
        <taxon>Bacillaceae</taxon>
        <taxon>Bacillus</taxon>
    </lineage>
</organism>
<comment type="caution">
    <text evidence="2">The sequence shown here is derived from an EMBL/GenBank/DDBJ whole genome shotgun (WGS) entry which is preliminary data.</text>
</comment>
<feature type="region of interest" description="Disordered" evidence="1">
    <location>
        <begin position="1"/>
        <end position="20"/>
    </location>
</feature>
<gene>
    <name evidence="2" type="ORF">SC09_contig8orf00053</name>
</gene>